<organism evidence="1 2">
    <name type="scientific">Pleurodeles waltl</name>
    <name type="common">Iberian ribbed newt</name>
    <dbReference type="NCBI Taxonomy" id="8319"/>
    <lineage>
        <taxon>Eukaryota</taxon>
        <taxon>Metazoa</taxon>
        <taxon>Chordata</taxon>
        <taxon>Craniata</taxon>
        <taxon>Vertebrata</taxon>
        <taxon>Euteleostomi</taxon>
        <taxon>Amphibia</taxon>
        <taxon>Batrachia</taxon>
        <taxon>Caudata</taxon>
        <taxon>Salamandroidea</taxon>
        <taxon>Salamandridae</taxon>
        <taxon>Pleurodelinae</taxon>
        <taxon>Pleurodeles</taxon>
    </lineage>
</organism>
<accession>A0AAV7LHI3</accession>
<dbReference type="AlphaFoldDB" id="A0AAV7LHI3"/>
<name>A0AAV7LHI3_PLEWA</name>
<gene>
    <name evidence="1" type="ORF">NDU88_003604</name>
</gene>
<proteinExistence type="predicted"/>
<evidence type="ECO:0000313" key="1">
    <source>
        <dbReference type="EMBL" id="KAJ1090472.1"/>
    </source>
</evidence>
<dbReference type="EMBL" id="JANPWB010000015">
    <property type="protein sequence ID" value="KAJ1090472.1"/>
    <property type="molecule type" value="Genomic_DNA"/>
</dbReference>
<comment type="caution">
    <text evidence="1">The sequence shown here is derived from an EMBL/GenBank/DDBJ whole genome shotgun (WGS) entry which is preliminary data.</text>
</comment>
<dbReference type="Proteomes" id="UP001066276">
    <property type="component" value="Chromosome 11"/>
</dbReference>
<reference evidence="1" key="1">
    <citation type="journal article" date="2022" name="bioRxiv">
        <title>Sequencing and chromosome-scale assembly of the giantPleurodeles waltlgenome.</title>
        <authorList>
            <person name="Brown T."/>
            <person name="Elewa A."/>
            <person name="Iarovenko S."/>
            <person name="Subramanian E."/>
            <person name="Araus A.J."/>
            <person name="Petzold A."/>
            <person name="Susuki M."/>
            <person name="Suzuki K.-i.T."/>
            <person name="Hayashi T."/>
            <person name="Toyoda A."/>
            <person name="Oliveira C."/>
            <person name="Osipova E."/>
            <person name="Leigh N.D."/>
            <person name="Simon A."/>
            <person name="Yun M.H."/>
        </authorList>
    </citation>
    <scope>NUCLEOTIDE SEQUENCE</scope>
    <source>
        <strain evidence="1">20211129_DDA</strain>
        <tissue evidence="1">Liver</tissue>
    </source>
</reference>
<protein>
    <submittedName>
        <fullName evidence="1">Uncharacterized protein</fullName>
    </submittedName>
</protein>
<sequence>MAATGGSSPPRPSRHQIFWRKALFASTTAAPSWAIAAFHRTAGGLPSTGPRHTAGAAAHRARYQRAWTQAWRGPASATSAPVGIPDSLRGARCLLSACAKLGRPGPQ</sequence>
<evidence type="ECO:0000313" key="2">
    <source>
        <dbReference type="Proteomes" id="UP001066276"/>
    </source>
</evidence>
<keyword evidence="2" id="KW-1185">Reference proteome</keyword>